<dbReference type="EMBL" id="JAVLRO010000011">
    <property type="protein sequence ID" value="MDR9878483.1"/>
    <property type="molecule type" value="Genomic_DNA"/>
</dbReference>
<dbReference type="Proteomes" id="UP001244872">
    <property type="component" value="Unassembled WGS sequence"/>
</dbReference>
<accession>A0ACC6LJP1</accession>
<evidence type="ECO:0000313" key="1">
    <source>
        <dbReference type="EMBL" id="MDR9878483.1"/>
    </source>
</evidence>
<comment type="caution">
    <text evidence="1">The sequence shown here is derived from an EMBL/GenBank/DDBJ whole genome shotgun (WGS) entry which is preliminary data.</text>
</comment>
<proteinExistence type="predicted"/>
<reference evidence="1" key="1">
    <citation type="submission" date="2023-07" db="EMBL/GenBank/DDBJ databases">
        <title>Bioagumentation of soil contaminated with hydrocarbons using Pseudomonas poae 7b strain.</title>
        <authorList>
            <person name="Kumor A."/>
        </authorList>
    </citation>
    <scope>NUCLEOTIDE SEQUENCE</scope>
    <source>
        <strain evidence="1">7b</strain>
    </source>
</reference>
<sequence>MYIRSLTIRNLKRLRDVTLDFKDSDGNPRMWTVIIGENGTGKTSILQAIALAAAGTLRVNDLASNAFAHLVDRRHKHKSPLDIRAQFGFTPSSLADSKCHPLYEGTPPSNLTLTSHVSLNPKETSIRASAWYGDAETPPENAADPLDQARAQESHLWFVIGYGVHRTLPESGRGPVLTRPSVDRMKPLFDSEYPITSTSFLGHYGSRSNKARIYSSVLKRAIIDTGILPKDISNLEMRGYGGVSKAADLLDRDRFLQSMGNNAVKIPAVALAHGYQSTIAWIADLVGHILLEADSELEPYDFEGLVLIDEIDLYLHPTWQARLIPALRQTFPRLQFVATTHSPVVLATLAPEEIIRVQADINTGDVHQVTPDAETGIWEEIEDEADVMAQPDPRTMTGTEMYQEYFGLDRLTLNEHGEELRSYTALATNPHRNGYQQEKMEMLRRQLTLALVDNLIDPVTVEQADD</sequence>
<name>A0ACC6LJP1_9PSED</name>
<evidence type="ECO:0000313" key="2">
    <source>
        <dbReference type="Proteomes" id="UP001244872"/>
    </source>
</evidence>
<gene>
    <name evidence="1" type="ORF">RJC98_25145</name>
</gene>
<keyword evidence="2" id="KW-1185">Reference proteome</keyword>
<organism evidence="1 2">
    <name type="scientific">Pseudomonas allii</name>
    <dbReference type="NCBI Taxonomy" id="2740531"/>
    <lineage>
        <taxon>Bacteria</taxon>
        <taxon>Pseudomonadati</taxon>
        <taxon>Pseudomonadota</taxon>
        <taxon>Gammaproteobacteria</taxon>
        <taxon>Pseudomonadales</taxon>
        <taxon>Pseudomonadaceae</taxon>
        <taxon>Pseudomonas</taxon>
    </lineage>
</organism>
<protein>
    <submittedName>
        <fullName evidence="1">AAA family ATPase</fullName>
    </submittedName>
</protein>